<evidence type="ECO:0000256" key="2">
    <source>
        <dbReference type="SAM" id="SignalP"/>
    </source>
</evidence>
<dbReference type="NCBIfam" id="TIGR03296">
    <property type="entry name" value="M6dom_TIGR03296"/>
    <property type="match status" value="1"/>
</dbReference>
<feature type="region of interest" description="Disordered" evidence="1">
    <location>
        <begin position="26"/>
        <end position="45"/>
    </location>
</feature>
<dbReference type="GO" id="GO:0006508">
    <property type="term" value="P:proteolysis"/>
    <property type="evidence" value="ECO:0007669"/>
    <property type="project" value="UniProtKB-KW"/>
</dbReference>
<accession>A0A540VXP4</accession>
<name>A0A540VXP4_9ACTN</name>
<keyword evidence="4" id="KW-1185">Reference proteome</keyword>
<dbReference type="EMBL" id="VIGB01000003">
    <property type="protein sequence ID" value="TQF01529.1"/>
    <property type="molecule type" value="Genomic_DNA"/>
</dbReference>
<keyword evidence="2" id="KW-0732">Signal</keyword>
<sequence>MKLRPLTAALALTVTLTAATPALADTARPGTTAPASDCALPGKTGWTDEGHNTDYTQFQQPLGTKHVLMLFVDFPDAPASGSLDDYYRELAPAQDWMKQDSYGRLHLEIDPLKRWITMPQTSASYGFQRGITFDQQELYVKQAVQAAAPYTDFSKYDMLYIVPTRSASAIAFSPTYLYDPTTAGITVNGTRIKWAITFGQDMYHWGYKVADHETSHTFGLPDLYAFTGTDVHPYVGGWDLMGNIAGPAPQHTGWERWKFGWIDDAQVACLPATGSRTVRLKAVERPGGTKIAVIRTGGSTAYVAESRRAMAGDANSCSTGVLIYKVDTSITTGDGPIQVVTNPNAGAPTGNCTTLDMQTWQPGQWFQDDTARIRIYVNASDASSDTLWTYKW</sequence>
<dbReference type="Proteomes" id="UP000319103">
    <property type="component" value="Unassembled WGS sequence"/>
</dbReference>
<feature type="chain" id="PRO_5021748725" evidence="2">
    <location>
        <begin position="25"/>
        <end position="392"/>
    </location>
</feature>
<keyword evidence="3" id="KW-0645">Protease</keyword>
<protein>
    <submittedName>
        <fullName evidence="3">M6 family metalloprotease domain-containing protein</fullName>
    </submittedName>
</protein>
<evidence type="ECO:0000313" key="3">
    <source>
        <dbReference type="EMBL" id="TQF01529.1"/>
    </source>
</evidence>
<keyword evidence="3" id="KW-0482">Metalloprotease</keyword>
<evidence type="ECO:0000256" key="1">
    <source>
        <dbReference type="SAM" id="MobiDB-lite"/>
    </source>
</evidence>
<dbReference type="RefSeq" id="WP_141632259.1">
    <property type="nucleotide sequence ID" value="NZ_VIGB01000003.1"/>
</dbReference>
<dbReference type="PANTHER" id="PTHR41775:SF1">
    <property type="entry name" value="PEPTIDASE M6-LIKE DOMAIN-CONTAINING PROTEIN"/>
    <property type="match status" value="1"/>
</dbReference>
<dbReference type="OrthoDB" id="8780795at2"/>
<comment type="caution">
    <text evidence="3">The sequence shown here is derived from an EMBL/GenBank/DDBJ whole genome shotgun (WGS) entry which is preliminary data.</text>
</comment>
<dbReference type="GO" id="GO:0008237">
    <property type="term" value="F:metallopeptidase activity"/>
    <property type="evidence" value="ECO:0007669"/>
    <property type="project" value="UniProtKB-KW"/>
</dbReference>
<reference evidence="3 4" key="1">
    <citation type="submission" date="2019-06" db="EMBL/GenBank/DDBJ databases">
        <title>Description of Kitasatospora acidophila sp. nov. isolated from pine grove soil, and reclassification of Streptomyces novaecaesareae to Kitasatospora novaeceasareae comb. nov.</title>
        <authorList>
            <person name="Kim M.J."/>
        </authorList>
    </citation>
    <scope>NUCLEOTIDE SEQUENCE [LARGE SCALE GENOMIC DNA]</scope>
    <source>
        <strain evidence="3 4">MMS16-CNU292</strain>
    </source>
</reference>
<evidence type="ECO:0000313" key="4">
    <source>
        <dbReference type="Proteomes" id="UP000319103"/>
    </source>
</evidence>
<organism evidence="3 4">
    <name type="scientific">Kitasatospora acidiphila</name>
    <dbReference type="NCBI Taxonomy" id="2567942"/>
    <lineage>
        <taxon>Bacteria</taxon>
        <taxon>Bacillati</taxon>
        <taxon>Actinomycetota</taxon>
        <taxon>Actinomycetes</taxon>
        <taxon>Kitasatosporales</taxon>
        <taxon>Streptomycetaceae</taxon>
        <taxon>Kitasatospora</taxon>
    </lineage>
</organism>
<proteinExistence type="predicted"/>
<dbReference type="InterPro" id="IPR008757">
    <property type="entry name" value="Peptidase_M6-like_domain"/>
</dbReference>
<feature type="signal peptide" evidence="2">
    <location>
        <begin position="1"/>
        <end position="24"/>
    </location>
</feature>
<gene>
    <name evidence="3" type="ORF">E6W39_03825</name>
</gene>
<dbReference type="PANTHER" id="PTHR41775">
    <property type="entry name" value="SECRETED PROTEIN-RELATED"/>
    <property type="match status" value="1"/>
</dbReference>
<dbReference type="AlphaFoldDB" id="A0A540VXP4"/>
<keyword evidence="3" id="KW-0378">Hydrolase</keyword>